<evidence type="ECO:0000256" key="4">
    <source>
        <dbReference type="ARBA" id="ARBA00022475"/>
    </source>
</evidence>
<dbReference type="InterPro" id="IPR011925">
    <property type="entry name" value="LolCE_TM"/>
</dbReference>
<evidence type="ECO:0000256" key="5">
    <source>
        <dbReference type="ARBA" id="ARBA00022692"/>
    </source>
</evidence>
<dbReference type="PANTHER" id="PTHR30489">
    <property type="entry name" value="LIPOPROTEIN-RELEASING SYSTEM TRANSMEMBRANE PROTEIN LOLE"/>
    <property type="match status" value="1"/>
</dbReference>
<dbReference type="Proteomes" id="UP000619761">
    <property type="component" value="Unassembled WGS sequence"/>
</dbReference>
<dbReference type="RefSeq" id="WP_189417093.1">
    <property type="nucleotide sequence ID" value="NZ_BMYZ01000001.1"/>
</dbReference>
<reference evidence="12" key="1">
    <citation type="journal article" date="2019" name="Int. J. Syst. Evol. Microbiol.">
        <title>The Global Catalogue of Microorganisms (GCM) 10K type strain sequencing project: providing services to taxonomists for standard genome sequencing and annotation.</title>
        <authorList>
            <consortium name="The Broad Institute Genomics Platform"/>
            <consortium name="The Broad Institute Genome Sequencing Center for Infectious Disease"/>
            <person name="Wu L."/>
            <person name="Ma J."/>
        </authorList>
    </citation>
    <scope>NUCLEOTIDE SEQUENCE [LARGE SCALE GENOMIC DNA]</scope>
    <source>
        <strain evidence="12">KCTC 32239</strain>
    </source>
</reference>
<evidence type="ECO:0000256" key="2">
    <source>
        <dbReference type="ARBA" id="ARBA00005236"/>
    </source>
</evidence>
<keyword evidence="7 8" id="KW-0472">Membrane</keyword>
<feature type="domain" description="MacB-like periplasmic core" evidence="10">
    <location>
        <begin position="34"/>
        <end position="232"/>
    </location>
</feature>
<dbReference type="Pfam" id="PF02687">
    <property type="entry name" value="FtsX"/>
    <property type="match status" value="1"/>
</dbReference>
<evidence type="ECO:0000313" key="11">
    <source>
        <dbReference type="EMBL" id="GGY70949.1"/>
    </source>
</evidence>
<feature type="transmembrane region" description="Helical" evidence="8">
    <location>
        <begin position="30"/>
        <end position="53"/>
    </location>
</feature>
<evidence type="ECO:0000256" key="6">
    <source>
        <dbReference type="ARBA" id="ARBA00022989"/>
    </source>
</evidence>
<evidence type="ECO:0000256" key="3">
    <source>
        <dbReference type="ARBA" id="ARBA00022448"/>
    </source>
</evidence>
<sequence length="416" mass="45211">MNVKAVFNRFTFLVGARYGISRKHSQLVSFISRLSTAGLVIGVALLIVVMSVMNGFDRELRERILGILPQAMIYHREGIADYVSLIDQLKQDKRILAAAPFVQIQGLFNHQKHVAPANLFGVDPAQEVKLSSLEQYLPAGALVLLSQNSQAVIVGQGIADKLHVNVGDKITLIIPRSADANATPGILMLDVIAILKSNTNVDQTLALMNLNAASQASEFPGKVSGIRLQVDDLFEAPSIVMNAVNQLPVGYFGSHWMRTHGTIYEAIQMSKSLVSLLLFLIIGIAAFNLISTLIMVVVDKQGDIAILRTLGASSKEIIGIFMIQGGLIGLIGTSIGAILGVLLSWVVTDLIAGLERLLGIQFLHSDVYPISYLPSNLYWSDVVQVSATSLFICFFAALYPAWRASRVQPADALRYE</sequence>
<feature type="domain" description="ABC3 transporter permease C-terminal" evidence="9">
    <location>
        <begin position="276"/>
        <end position="409"/>
    </location>
</feature>
<comment type="similarity">
    <text evidence="2">Belongs to the ABC-4 integral membrane protein family. LolC/E subfamily.</text>
</comment>
<gene>
    <name evidence="11" type="ORF">GCM10011613_14370</name>
</gene>
<dbReference type="PANTHER" id="PTHR30489:SF0">
    <property type="entry name" value="LIPOPROTEIN-RELEASING SYSTEM TRANSMEMBRANE PROTEIN LOLE"/>
    <property type="match status" value="1"/>
</dbReference>
<keyword evidence="12" id="KW-1185">Reference proteome</keyword>
<evidence type="ECO:0000259" key="10">
    <source>
        <dbReference type="Pfam" id="PF12704"/>
    </source>
</evidence>
<comment type="subcellular location">
    <subcellularLocation>
        <location evidence="1">Cell membrane</location>
        <topology evidence="1">Multi-pass membrane protein</topology>
    </subcellularLocation>
</comment>
<keyword evidence="4" id="KW-1003">Cell membrane</keyword>
<name>A0ABQ3B1X4_9GAMM</name>
<evidence type="ECO:0000313" key="12">
    <source>
        <dbReference type="Proteomes" id="UP000619761"/>
    </source>
</evidence>
<organism evidence="11 12">
    <name type="scientific">Cellvibrio zantedeschiae</name>
    <dbReference type="NCBI Taxonomy" id="1237077"/>
    <lineage>
        <taxon>Bacteria</taxon>
        <taxon>Pseudomonadati</taxon>
        <taxon>Pseudomonadota</taxon>
        <taxon>Gammaproteobacteria</taxon>
        <taxon>Cellvibrionales</taxon>
        <taxon>Cellvibrionaceae</taxon>
        <taxon>Cellvibrio</taxon>
    </lineage>
</organism>
<evidence type="ECO:0000256" key="1">
    <source>
        <dbReference type="ARBA" id="ARBA00004651"/>
    </source>
</evidence>
<dbReference type="InterPro" id="IPR051447">
    <property type="entry name" value="Lipoprotein-release_system"/>
</dbReference>
<evidence type="ECO:0000256" key="7">
    <source>
        <dbReference type="ARBA" id="ARBA00023136"/>
    </source>
</evidence>
<feature type="transmembrane region" description="Helical" evidence="8">
    <location>
        <begin position="382"/>
        <end position="402"/>
    </location>
</feature>
<dbReference type="NCBIfam" id="TIGR02212">
    <property type="entry name" value="lolCE"/>
    <property type="match status" value="1"/>
</dbReference>
<evidence type="ECO:0000259" key="9">
    <source>
        <dbReference type="Pfam" id="PF02687"/>
    </source>
</evidence>
<evidence type="ECO:0000256" key="8">
    <source>
        <dbReference type="SAM" id="Phobius"/>
    </source>
</evidence>
<dbReference type="Pfam" id="PF12704">
    <property type="entry name" value="MacB_PCD"/>
    <property type="match status" value="1"/>
</dbReference>
<comment type="caution">
    <text evidence="11">The sequence shown here is derived from an EMBL/GenBank/DDBJ whole genome shotgun (WGS) entry which is preliminary data.</text>
</comment>
<feature type="transmembrane region" description="Helical" evidence="8">
    <location>
        <begin position="319"/>
        <end position="347"/>
    </location>
</feature>
<keyword evidence="3" id="KW-0813">Transport</keyword>
<protein>
    <recommendedName>
        <fullName evidence="13">Cell division protein FtsX</fullName>
    </recommendedName>
</protein>
<evidence type="ECO:0008006" key="13">
    <source>
        <dbReference type="Google" id="ProtNLM"/>
    </source>
</evidence>
<feature type="transmembrane region" description="Helical" evidence="8">
    <location>
        <begin position="273"/>
        <end position="298"/>
    </location>
</feature>
<keyword evidence="6 8" id="KW-1133">Transmembrane helix</keyword>
<proteinExistence type="inferred from homology"/>
<keyword evidence="5 8" id="KW-0812">Transmembrane</keyword>
<dbReference type="InterPro" id="IPR003838">
    <property type="entry name" value="ABC3_permease_C"/>
</dbReference>
<dbReference type="InterPro" id="IPR025857">
    <property type="entry name" value="MacB_PCD"/>
</dbReference>
<dbReference type="EMBL" id="BMYZ01000001">
    <property type="protein sequence ID" value="GGY70949.1"/>
    <property type="molecule type" value="Genomic_DNA"/>
</dbReference>
<accession>A0ABQ3B1X4</accession>